<dbReference type="CDD" id="cd06088">
    <property type="entry name" value="KOW_RPL14"/>
    <property type="match status" value="1"/>
</dbReference>
<dbReference type="Proteomes" id="UP000046155">
    <property type="component" value="Unassembled WGS sequence"/>
</dbReference>
<reference evidence="4" key="1">
    <citation type="submission" date="2015-01" db="EMBL/GenBank/DDBJ databases">
        <authorList>
            <person name="Manzoor Shahid"/>
            <person name="Zubair Saima"/>
        </authorList>
    </citation>
    <scope>NUCLEOTIDE SEQUENCE [LARGE SCALE GENOMIC DNA]</scope>
    <source>
        <strain evidence="4">Sp3</strain>
    </source>
</reference>
<dbReference type="Gene3D" id="2.30.30.30">
    <property type="match status" value="1"/>
</dbReference>
<evidence type="ECO:0000313" key="3">
    <source>
        <dbReference type="EMBL" id="CEO90170.1"/>
    </source>
</evidence>
<dbReference type="InterPro" id="IPR041985">
    <property type="entry name" value="Ribosomal_eL14_KOW"/>
</dbReference>
<protein>
    <recommendedName>
        <fullName evidence="5">RNA-binding protein</fullName>
    </recommendedName>
</protein>
<dbReference type="GO" id="GO:0005840">
    <property type="term" value="C:ribosome"/>
    <property type="evidence" value="ECO:0007669"/>
    <property type="project" value="UniProtKB-KW"/>
</dbReference>
<dbReference type="RefSeq" id="WP_232294487.1">
    <property type="nucleotide sequence ID" value="NZ_CDRZ01000274.1"/>
</dbReference>
<evidence type="ECO:0000256" key="2">
    <source>
        <dbReference type="ARBA" id="ARBA00023274"/>
    </source>
</evidence>
<dbReference type="InterPro" id="IPR014722">
    <property type="entry name" value="Rib_uL2_dom2"/>
</dbReference>
<gene>
    <name evidence="3" type="ORF">SSCH_740040</name>
</gene>
<evidence type="ECO:0000256" key="1">
    <source>
        <dbReference type="ARBA" id="ARBA00022980"/>
    </source>
</evidence>
<organism evidence="3 4">
    <name type="scientific">Syntrophaceticus schinkii</name>
    <dbReference type="NCBI Taxonomy" id="499207"/>
    <lineage>
        <taxon>Bacteria</taxon>
        <taxon>Bacillati</taxon>
        <taxon>Bacillota</taxon>
        <taxon>Clostridia</taxon>
        <taxon>Thermoanaerobacterales</taxon>
        <taxon>Thermoanaerobacterales Family III. Incertae Sedis</taxon>
        <taxon>Syntrophaceticus</taxon>
    </lineage>
</organism>
<dbReference type="EMBL" id="CDRZ01000274">
    <property type="protein sequence ID" value="CEO90170.1"/>
    <property type="molecule type" value="Genomic_DNA"/>
</dbReference>
<keyword evidence="1" id="KW-0689">Ribosomal protein</keyword>
<accession>A0A0B7MJE8</accession>
<evidence type="ECO:0000313" key="4">
    <source>
        <dbReference type="Proteomes" id="UP000046155"/>
    </source>
</evidence>
<evidence type="ECO:0008006" key="5">
    <source>
        <dbReference type="Google" id="ProtNLM"/>
    </source>
</evidence>
<dbReference type="InterPro" id="IPR008991">
    <property type="entry name" value="Translation_prot_SH3-like_sf"/>
</dbReference>
<dbReference type="SUPFAM" id="SSF50104">
    <property type="entry name" value="Translation proteins SH3-like domain"/>
    <property type="match status" value="1"/>
</dbReference>
<sequence>MTLIDEQIKLGQLVCSKRGRDRGKYYLVLEIRDDTFVYLVDGEKRRMDNPKQKNIKHLKLYPAVAGDLVQQWETGQNPGNSEVRRVIARFKQHFLLDQESETRG</sequence>
<proteinExistence type="predicted"/>
<keyword evidence="4" id="KW-1185">Reference proteome</keyword>
<dbReference type="GO" id="GO:1990904">
    <property type="term" value="C:ribonucleoprotein complex"/>
    <property type="evidence" value="ECO:0007669"/>
    <property type="project" value="UniProtKB-KW"/>
</dbReference>
<name>A0A0B7MJE8_9FIRM</name>
<keyword evidence="2" id="KW-0687">Ribonucleoprotein</keyword>
<dbReference type="AlphaFoldDB" id="A0A0B7MJE8"/>